<dbReference type="InterPro" id="IPR036390">
    <property type="entry name" value="WH_DNA-bd_sf"/>
</dbReference>
<dbReference type="PANTHER" id="PTHR43537:SF24">
    <property type="entry name" value="GLUCONATE OPERON TRANSCRIPTIONAL REPRESSOR"/>
    <property type="match status" value="1"/>
</dbReference>
<protein>
    <submittedName>
        <fullName evidence="5">DNA-binding transcriptional regulator, GntR family</fullName>
    </submittedName>
</protein>
<dbReference type="InterPro" id="IPR011711">
    <property type="entry name" value="GntR_C"/>
</dbReference>
<dbReference type="SMART" id="SM00895">
    <property type="entry name" value="FCD"/>
    <property type="match status" value="1"/>
</dbReference>
<dbReference type="InterPro" id="IPR036388">
    <property type="entry name" value="WH-like_DNA-bd_sf"/>
</dbReference>
<dbReference type="PROSITE" id="PS50949">
    <property type="entry name" value="HTH_GNTR"/>
    <property type="match status" value="1"/>
</dbReference>
<dbReference type="STRING" id="91360.SAMN05660330_02619"/>
<evidence type="ECO:0000256" key="3">
    <source>
        <dbReference type="ARBA" id="ARBA00023163"/>
    </source>
</evidence>
<keyword evidence="6" id="KW-1185">Reference proteome</keyword>
<evidence type="ECO:0000259" key="4">
    <source>
        <dbReference type="PROSITE" id="PS50949"/>
    </source>
</evidence>
<dbReference type="GO" id="GO:0003700">
    <property type="term" value="F:DNA-binding transcription factor activity"/>
    <property type="evidence" value="ECO:0007669"/>
    <property type="project" value="InterPro"/>
</dbReference>
<reference evidence="5 6" key="1">
    <citation type="submission" date="2016-10" db="EMBL/GenBank/DDBJ databases">
        <authorList>
            <person name="de Groot N.N."/>
        </authorList>
    </citation>
    <scope>NUCLEOTIDE SEQUENCE [LARGE SCALE GENOMIC DNA]</scope>
    <source>
        <strain evidence="5 6">DSM 12130</strain>
    </source>
</reference>
<dbReference type="Gene3D" id="1.20.120.530">
    <property type="entry name" value="GntR ligand-binding domain-like"/>
    <property type="match status" value="1"/>
</dbReference>
<evidence type="ECO:0000313" key="5">
    <source>
        <dbReference type="EMBL" id="SDP39306.1"/>
    </source>
</evidence>
<dbReference type="EMBL" id="FNJI01000018">
    <property type="protein sequence ID" value="SDP39306.1"/>
    <property type="molecule type" value="Genomic_DNA"/>
</dbReference>
<dbReference type="Pfam" id="PF00392">
    <property type="entry name" value="GntR"/>
    <property type="match status" value="1"/>
</dbReference>
<dbReference type="AlphaFoldDB" id="A0A1H0SDQ1"/>
<sequence length="221" mass="25196">MVGNKPPTSMKSLMAYEKIRDMILKGQKLPGTRLIIADLETELEIGKGPIREALMRLDRSGLVQNIPYKGAVVATPPTPREILYIYELRKELESMLAVAALDSIAGKDIAELEKLHDLMLAMPHDHYQCDIDFHFCIYRAANLPHLYNIAKAYIFSVESVLNVYRRKKGHIIKFNAEHYDIIQALKSGDREKVRKAMAQNIESGLAIIRETYDDLLQQPFD</sequence>
<dbReference type="SUPFAM" id="SSF48008">
    <property type="entry name" value="GntR ligand-binding domain-like"/>
    <property type="match status" value="1"/>
</dbReference>
<evidence type="ECO:0000256" key="1">
    <source>
        <dbReference type="ARBA" id="ARBA00023015"/>
    </source>
</evidence>
<name>A0A1H0SDQ1_9BACT</name>
<gene>
    <name evidence="5" type="ORF">SAMN05660330_02619</name>
</gene>
<dbReference type="Pfam" id="PF07729">
    <property type="entry name" value="FCD"/>
    <property type="match status" value="1"/>
</dbReference>
<dbReference type="Gene3D" id="1.10.10.10">
    <property type="entry name" value="Winged helix-like DNA-binding domain superfamily/Winged helix DNA-binding domain"/>
    <property type="match status" value="1"/>
</dbReference>
<dbReference type="PANTHER" id="PTHR43537">
    <property type="entry name" value="TRANSCRIPTIONAL REGULATOR, GNTR FAMILY"/>
    <property type="match status" value="1"/>
</dbReference>
<keyword evidence="3" id="KW-0804">Transcription</keyword>
<keyword evidence="2 5" id="KW-0238">DNA-binding</keyword>
<dbReference type="InterPro" id="IPR008920">
    <property type="entry name" value="TF_FadR/GntR_C"/>
</dbReference>
<feature type="domain" description="HTH gntR-type" evidence="4">
    <location>
        <begin position="9"/>
        <end position="76"/>
    </location>
</feature>
<organism evidence="5 6">
    <name type="scientific">Desulforhopalus singaporensis</name>
    <dbReference type="NCBI Taxonomy" id="91360"/>
    <lineage>
        <taxon>Bacteria</taxon>
        <taxon>Pseudomonadati</taxon>
        <taxon>Thermodesulfobacteriota</taxon>
        <taxon>Desulfobulbia</taxon>
        <taxon>Desulfobulbales</taxon>
        <taxon>Desulfocapsaceae</taxon>
        <taxon>Desulforhopalus</taxon>
    </lineage>
</organism>
<proteinExistence type="predicted"/>
<evidence type="ECO:0000313" key="6">
    <source>
        <dbReference type="Proteomes" id="UP000199073"/>
    </source>
</evidence>
<keyword evidence="1" id="KW-0805">Transcription regulation</keyword>
<dbReference type="GO" id="GO:0003677">
    <property type="term" value="F:DNA binding"/>
    <property type="evidence" value="ECO:0007669"/>
    <property type="project" value="UniProtKB-KW"/>
</dbReference>
<accession>A0A1H0SDQ1</accession>
<dbReference type="SMART" id="SM00345">
    <property type="entry name" value="HTH_GNTR"/>
    <property type="match status" value="1"/>
</dbReference>
<dbReference type="SUPFAM" id="SSF46785">
    <property type="entry name" value="Winged helix' DNA-binding domain"/>
    <property type="match status" value="1"/>
</dbReference>
<dbReference type="Proteomes" id="UP000199073">
    <property type="component" value="Unassembled WGS sequence"/>
</dbReference>
<dbReference type="InterPro" id="IPR000524">
    <property type="entry name" value="Tscrpt_reg_HTH_GntR"/>
</dbReference>
<evidence type="ECO:0000256" key="2">
    <source>
        <dbReference type="ARBA" id="ARBA00023125"/>
    </source>
</evidence>